<comment type="caution">
    <text evidence="1">The sequence shown here is derived from an EMBL/GenBank/DDBJ whole genome shotgun (WGS) entry which is preliminary data.</text>
</comment>
<feature type="non-terminal residue" evidence="1">
    <location>
        <position position="32"/>
    </location>
</feature>
<reference evidence="1" key="1">
    <citation type="submission" date="2021-02" db="EMBL/GenBank/DDBJ databases">
        <authorList>
            <person name="Nowell W R."/>
        </authorList>
    </citation>
    <scope>NUCLEOTIDE SEQUENCE</scope>
</reference>
<organism evidence="1 2">
    <name type="scientific">Rotaria sordida</name>
    <dbReference type="NCBI Taxonomy" id="392033"/>
    <lineage>
        <taxon>Eukaryota</taxon>
        <taxon>Metazoa</taxon>
        <taxon>Spiralia</taxon>
        <taxon>Gnathifera</taxon>
        <taxon>Rotifera</taxon>
        <taxon>Eurotatoria</taxon>
        <taxon>Bdelloidea</taxon>
        <taxon>Philodinida</taxon>
        <taxon>Philodinidae</taxon>
        <taxon>Rotaria</taxon>
    </lineage>
</organism>
<dbReference type="AlphaFoldDB" id="A0A820NB49"/>
<gene>
    <name evidence="1" type="ORF">FNK824_LOCUS43415</name>
</gene>
<evidence type="ECO:0000313" key="1">
    <source>
        <dbReference type="EMBL" id="CAF4384524.1"/>
    </source>
</evidence>
<name>A0A820NB49_9BILA</name>
<protein>
    <submittedName>
        <fullName evidence="1">Uncharacterized protein</fullName>
    </submittedName>
</protein>
<dbReference type="Proteomes" id="UP000663874">
    <property type="component" value="Unassembled WGS sequence"/>
</dbReference>
<sequence length="32" mass="3220">MGVSGSQENSEKKPVVLIVGGGYGGIQCAKLL</sequence>
<accession>A0A820NB49</accession>
<dbReference type="EMBL" id="CAJOBE010060411">
    <property type="protein sequence ID" value="CAF4384524.1"/>
    <property type="molecule type" value="Genomic_DNA"/>
</dbReference>
<proteinExistence type="predicted"/>
<evidence type="ECO:0000313" key="2">
    <source>
        <dbReference type="Proteomes" id="UP000663874"/>
    </source>
</evidence>